<evidence type="ECO:0000313" key="1">
    <source>
        <dbReference type="EMBL" id="EUA65027.1"/>
    </source>
</evidence>
<dbReference type="Proteomes" id="UP000021210">
    <property type="component" value="Unassembled WGS sequence"/>
</dbReference>
<gene>
    <name evidence="1" type="ORF">I542_5205</name>
</gene>
<sequence>MKCLTLLNGGGGDASTANSPCIYHLSSVLHPDLKVGWVAADTMVDGFTSHRDEAAWSTEQKKKGYALSDVLVIDDIQEFAYEDKDEVRSALLDASSGCFVATDRW</sequence>
<accession>A0A829QQK4</accession>
<evidence type="ECO:0000313" key="2">
    <source>
        <dbReference type="Proteomes" id="UP000021210"/>
    </source>
</evidence>
<dbReference type="AlphaFoldDB" id="A0A829QQK4"/>
<comment type="caution">
    <text evidence="1">The sequence shown here is derived from an EMBL/GenBank/DDBJ whole genome shotgun (WGS) entry which is preliminary data.</text>
</comment>
<reference evidence="1 2" key="1">
    <citation type="submission" date="2013-12" db="EMBL/GenBank/DDBJ databases">
        <authorList>
            <person name="Zelazny A."/>
            <person name="Olivier K."/>
            <person name="Holland S."/>
            <person name="Lenaerts A."/>
            <person name="Ordway D."/>
            <person name="DeGroote M.A."/>
            <person name="Parker T."/>
            <person name="Sizemore C."/>
            <person name="Tallon L.J."/>
            <person name="Sadzewicz L.K."/>
            <person name="Sengamalay N."/>
            <person name="Fraser C.M."/>
            <person name="Hine E."/>
            <person name="Shefchek K.A."/>
            <person name="Das S.P."/>
            <person name="Tettelin H."/>
        </authorList>
    </citation>
    <scope>NUCLEOTIDE SEQUENCE [LARGE SCALE GENOMIC DNA]</scope>
    <source>
        <strain evidence="1 2">1948</strain>
    </source>
</reference>
<name>A0A829QQK4_9MYCO</name>
<dbReference type="EMBL" id="JAOH01000002">
    <property type="protein sequence ID" value="EUA65027.1"/>
    <property type="molecule type" value="Genomic_DNA"/>
</dbReference>
<organism evidence="1 2">
    <name type="scientific">Mycobacteroides abscessus 1948</name>
    <dbReference type="NCBI Taxonomy" id="1299323"/>
    <lineage>
        <taxon>Bacteria</taxon>
        <taxon>Bacillati</taxon>
        <taxon>Actinomycetota</taxon>
        <taxon>Actinomycetes</taxon>
        <taxon>Mycobacteriales</taxon>
        <taxon>Mycobacteriaceae</taxon>
        <taxon>Mycobacteroides</taxon>
        <taxon>Mycobacteroides abscessus</taxon>
    </lineage>
</organism>
<protein>
    <submittedName>
        <fullName evidence="1">Bacterial dnaA family protein</fullName>
    </submittedName>
</protein>
<proteinExistence type="predicted"/>